<evidence type="ECO:0000259" key="3">
    <source>
        <dbReference type="PROSITE" id="PS51468"/>
    </source>
</evidence>
<feature type="domain" description="VIT" evidence="3">
    <location>
        <begin position="16"/>
        <end position="145"/>
    </location>
</feature>
<organism evidence="4 5">
    <name type="scientific">Pseudocercospora fijiensis (strain CIRAD86)</name>
    <name type="common">Black leaf streak disease fungus</name>
    <name type="synonym">Mycosphaerella fijiensis</name>
    <dbReference type="NCBI Taxonomy" id="383855"/>
    <lineage>
        <taxon>Eukaryota</taxon>
        <taxon>Fungi</taxon>
        <taxon>Dikarya</taxon>
        <taxon>Ascomycota</taxon>
        <taxon>Pezizomycotina</taxon>
        <taxon>Dothideomycetes</taxon>
        <taxon>Dothideomycetidae</taxon>
        <taxon>Mycosphaerellales</taxon>
        <taxon>Mycosphaerellaceae</taxon>
        <taxon>Pseudocercospora</taxon>
    </lineage>
</organism>
<protein>
    <recommendedName>
        <fullName evidence="6">VIT domain-containing protein</fullName>
    </recommendedName>
</protein>
<evidence type="ECO:0008006" key="6">
    <source>
        <dbReference type="Google" id="ProtNLM"/>
    </source>
</evidence>
<dbReference type="PANTHER" id="PTHR45737">
    <property type="entry name" value="VON WILLEBRAND FACTOR A DOMAIN-CONTAINING PROTEIN 5A"/>
    <property type="match status" value="1"/>
</dbReference>
<name>M2YYZ0_PSEFD</name>
<evidence type="ECO:0000259" key="2">
    <source>
        <dbReference type="PROSITE" id="PS50234"/>
    </source>
</evidence>
<feature type="compositionally biased region" description="Basic and acidic residues" evidence="1">
    <location>
        <begin position="509"/>
        <end position="521"/>
    </location>
</feature>
<dbReference type="KEGG" id="pfj:MYCFIDRAFT_188098"/>
<dbReference type="Gene3D" id="3.40.50.410">
    <property type="entry name" value="von Willebrand factor, type A domain"/>
    <property type="match status" value="1"/>
</dbReference>
<dbReference type="InterPro" id="IPR013694">
    <property type="entry name" value="VIT"/>
</dbReference>
<feature type="region of interest" description="Disordered" evidence="1">
    <location>
        <begin position="509"/>
        <end position="532"/>
    </location>
</feature>
<feature type="compositionally biased region" description="Pro residues" evidence="1">
    <location>
        <begin position="795"/>
        <end position="807"/>
    </location>
</feature>
<feature type="compositionally biased region" description="Low complexity" evidence="1">
    <location>
        <begin position="739"/>
        <end position="753"/>
    </location>
</feature>
<reference evidence="4 5" key="1">
    <citation type="journal article" date="2012" name="PLoS Pathog.">
        <title>Diverse lifestyles and strategies of plant pathogenesis encoded in the genomes of eighteen Dothideomycetes fungi.</title>
        <authorList>
            <person name="Ohm R.A."/>
            <person name="Feau N."/>
            <person name="Henrissat B."/>
            <person name="Schoch C.L."/>
            <person name="Horwitz B.A."/>
            <person name="Barry K.W."/>
            <person name="Condon B.J."/>
            <person name="Copeland A.C."/>
            <person name="Dhillon B."/>
            <person name="Glaser F."/>
            <person name="Hesse C.N."/>
            <person name="Kosti I."/>
            <person name="LaButti K."/>
            <person name="Lindquist E.A."/>
            <person name="Lucas S."/>
            <person name="Salamov A.A."/>
            <person name="Bradshaw R.E."/>
            <person name="Ciuffetti L."/>
            <person name="Hamelin R.C."/>
            <person name="Kema G.H.J."/>
            <person name="Lawrence C."/>
            <person name="Scott J.A."/>
            <person name="Spatafora J.W."/>
            <person name="Turgeon B.G."/>
            <person name="de Wit P.J.G.M."/>
            <person name="Zhong S."/>
            <person name="Goodwin S.B."/>
            <person name="Grigoriev I.V."/>
        </authorList>
    </citation>
    <scope>NUCLEOTIDE SEQUENCE [LARGE SCALE GENOMIC DNA]</scope>
    <source>
        <strain evidence="4 5">CIRAD86</strain>
    </source>
</reference>
<keyword evidence="5" id="KW-1185">Reference proteome</keyword>
<dbReference type="PROSITE" id="PS50234">
    <property type="entry name" value="VWFA"/>
    <property type="match status" value="1"/>
</dbReference>
<dbReference type="AlphaFoldDB" id="M2YYZ0"/>
<dbReference type="OrthoDB" id="1729737at2759"/>
<dbReference type="Proteomes" id="UP000016932">
    <property type="component" value="Unassembled WGS sequence"/>
</dbReference>
<proteinExistence type="predicted"/>
<dbReference type="GeneID" id="19334981"/>
<dbReference type="SMART" id="SM00327">
    <property type="entry name" value="VWA"/>
    <property type="match status" value="1"/>
</dbReference>
<evidence type="ECO:0000313" key="5">
    <source>
        <dbReference type="Proteomes" id="UP000016932"/>
    </source>
</evidence>
<dbReference type="STRING" id="383855.M2YYZ0"/>
<dbReference type="RefSeq" id="XP_007926250.1">
    <property type="nucleotide sequence ID" value="XM_007928059.1"/>
</dbReference>
<feature type="domain" description="VWFA" evidence="2">
    <location>
        <begin position="294"/>
        <end position="469"/>
    </location>
</feature>
<sequence>MSLFGHQQLYGANNHICGCYYTLKRQRKYLPQVRLDSHTTLTPVSFETTLTQRFHNTNDAAVPEIRYTFPLYDGVTLCGYTIRYANECLKGIVKEKEAAKQTFKAAVDRGETAGLLECLPAGVFGVTLGNVPAAADITVEVLYCGELKHDAGIDGLRFILPTSIAPRYGTYPGQIVNSNVLLVDGMKITVDIDMGDSKIRKVQSPSHPIALQMGELSTAVKDTQATEAPFSNSQASASLSQGSCELSGDFVLQVQIDDISRPQAIVETHPDFPGHRAFMATLVPKFVLKPASPEIVFIADQSGSMSGGKNKALVAALQVFIKSLPLGVRFNICAFGNSYRFLWAKSRAYKEDHVAEALAFVSNFQASYGGTEMLEPIKATFKKHLKNLPLEIMLLTDGEIWQEHQVFSYINEQIRDKSVDARVFALGIGNDVSHTLVEGIARAGSGFAQFVTQNEDTDAKVIRMLKAALYPHTKDYSMEINYKHDPGSEEVDDFEFVERVSNLLKIDDAPNKAQEKRESGEPKSFFDPTADADSLINNEPVDRYANLPIIDTPRILQAPSTIPPFFPFSRSTVFMLLGPDSAQKEIKSVTLRAQAPSGPLELDIPISGKIQGTSIYKLAARKAIQDLEEDRGWLQSATSSEDAETLIKNKYESRFDEIVERQAVRLGEKFQVASKWTSFVAVNNERNDDGMTEAGETLSIPQVRASRSRAHMSANQPPGTLFSSAASNSMAPVSPEIDQATMQQYQQEMQQAYSMPISDEEEAETLAMGSFDSPPRAQAATDDDDEDKGFGLFDSPPPPPAPHVPAPAPSAFVMHQLIGLQMFNGAWKWSQELLAHIGVDETQVQRLKFADNADSDVAATALVVAFFENKLTDKKDVWEFVIDKARAFLLRTLGNEFKVVSAVEAAAARLGGDEKV</sequence>
<dbReference type="EMBL" id="KB446558">
    <property type="protein sequence ID" value="EME82850.1"/>
    <property type="molecule type" value="Genomic_DNA"/>
</dbReference>
<evidence type="ECO:0000313" key="4">
    <source>
        <dbReference type="EMBL" id="EME82850.1"/>
    </source>
</evidence>
<dbReference type="PROSITE" id="PS51468">
    <property type="entry name" value="VIT"/>
    <property type="match status" value="1"/>
</dbReference>
<feature type="compositionally biased region" description="Polar residues" evidence="1">
    <location>
        <begin position="713"/>
        <end position="731"/>
    </location>
</feature>
<dbReference type="VEuPathDB" id="FungiDB:MYCFIDRAFT_188098"/>
<dbReference type="SUPFAM" id="SSF53300">
    <property type="entry name" value="vWA-like"/>
    <property type="match status" value="1"/>
</dbReference>
<accession>M2YYZ0</accession>
<dbReference type="HOGENOM" id="CLU_003826_2_0_1"/>
<dbReference type="SMART" id="SM00609">
    <property type="entry name" value="VIT"/>
    <property type="match status" value="1"/>
</dbReference>
<dbReference type="Pfam" id="PF13768">
    <property type="entry name" value="VWA_3"/>
    <property type="match status" value="1"/>
</dbReference>
<dbReference type="InterPro" id="IPR002035">
    <property type="entry name" value="VWF_A"/>
</dbReference>
<feature type="region of interest" description="Disordered" evidence="1">
    <location>
        <begin position="687"/>
        <end position="807"/>
    </location>
</feature>
<dbReference type="InterPro" id="IPR036465">
    <property type="entry name" value="vWFA_dom_sf"/>
</dbReference>
<gene>
    <name evidence="4" type="ORF">MYCFIDRAFT_188098</name>
</gene>
<evidence type="ECO:0000256" key="1">
    <source>
        <dbReference type="SAM" id="MobiDB-lite"/>
    </source>
</evidence>
<dbReference type="eggNOG" id="ENOG502QRPK">
    <property type="taxonomic scope" value="Eukaryota"/>
</dbReference>
<dbReference type="PANTHER" id="PTHR45737:SF6">
    <property type="entry name" value="VON WILLEBRAND FACTOR A DOMAIN-CONTAINING PROTEIN 5A"/>
    <property type="match status" value="1"/>
</dbReference>
<dbReference type="Pfam" id="PF08487">
    <property type="entry name" value="VIT"/>
    <property type="match status" value="1"/>
</dbReference>